<protein>
    <recommendedName>
        <fullName evidence="3">RING-type domain-containing protein</fullName>
    </recommendedName>
</protein>
<dbReference type="AlphaFoldDB" id="A0A086TBU7"/>
<dbReference type="EMBL" id="JPKY01000015">
    <property type="protein sequence ID" value="KFH46829.1"/>
    <property type="molecule type" value="Genomic_DNA"/>
</dbReference>
<dbReference type="HOGENOM" id="CLU_062278_0_0_1"/>
<dbReference type="STRING" id="857340.A0A086TBU7"/>
<evidence type="ECO:0008006" key="3">
    <source>
        <dbReference type="Google" id="ProtNLM"/>
    </source>
</evidence>
<keyword evidence="2" id="KW-1185">Reference proteome</keyword>
<reference evidence="2" key="1">
    <citation type="journal article" date="2014" name="Genome Announc.">
        <title>Genome sequence and annotation of Acremonium chrysogenum, producer of the beta-lactam antibiotic cephalosporin C.</title>
        <authorList>
            <person name="Terfehr D."/>
            <person name="Dahlmann T.A."/>
            <person name="Specht T."/>
            <person name="Zadra I."/>
            <person name="Kuernsteiner H."/>
            <person name="Kueck U."/>
        </authorList>
    </citation>
    <scope>NUCLEOTIDE SEQUENCE [LARGE SCALE GENOMIC DNA]</scope>
    <source>
        <strain evidence="2">ATCC 11550 / CBS 779.69 / DSM 880 / IAM 14645 / JCM 23072 / IMI 49137</strain>
    </source>
</reference>
<comment type="caution">
    <text evidence="1">The sequence shown here is derived from an EMBL/GenBank/DDBJ whole genome shotgun (WGS) entry which is preliminary data.</text>
</comment>
<proteinExistence type="predicted"/>
<dbReference type="OrthoDB" id="46529at2759"/>
<evidence type="ECO:0000313" key="2">
    <source>
        <dbReference type="Proteomes" id="UP000029964"/>
    </source>
</evidence>
<organism evidence="1 2">
    <name type="scientific">Hapsidospora chrysogenum (strain ATCC 11550 / CBS 779.69 / DSM 880 / IAM 14645 / JCM 23072 / IMI 49137)</name>
    <name type="common">Acremonium chrysogenum</name>
    <dbReference type="NCBI Taxonomy" id="857340"/>
    <lineage>
        <taxon>Eukaryota</taxon>
        <taxon>Fungi</taxon>
        <taxon>Dikarya</taxon>
        <taxon>Ascomycota</taxon>
        <taxon>Pezizomycotina</taxon>
        <taxon>Sordariomycetes</taxon>
        <taxon>Hypocreomycetidae</taxon>
        <taxon>Hypocreales</taxon>
        <taxon>Bionectriaceae</taxon>
        <taxon>Hapsidospora</taxon>
    </lineage>
</organism>
<dbReference type="Proteomes" id="UP000029964">
    <property type="component" value="Unassembled WGS sequence"/>
</dbReference>
<gene>
    <name evidence="1" type="ORF">ACRE_023130</name>
</gene>
<sequence>MAACNACSEALVFRPDDDGDDIEQGGAVEVPDDLELPCGCHFHWQCLLDEAATIALSLKCPNCETYLPSNDAGPSATSPLSPSPEAAILAQYKNEGGFQPDLDILPAITEEAYLNSHPEARPARAFQTMCSEGDVDGIVELLAAVDGDNESVISVIQYQDPLSGMKSGLHMAIEQGQVEVTMLLLWLSSTVPSNSFPEPARRVAEASGVGRIPVGPDQDIRVLKDSTGQTAKDVARRLEGPWLGYLDGGLL</sequence>
<evidence type="ECO:0000313" key="1">
    <source>
        <dbReference type="EMBL" id="KFH46829.1"/>
    </source>
</evidence>
<name>A0A086TBU7_HAPC1</name>
<accession>A0A086TBU7</accession>